<feature type="compositionally biased region" description="Low complexity" evidence="1">
    <location>
        <begin position="24"/>
        <end position="46"/>
    </location>
</feature>
<feature type="compositionally biased region" description="Pro residues" evidence="1">
    <location>
        <begin position="245"/>
        <end position="255"/>
    </location>
</feature>
<dbReference type="Proteomes" id="UP001244011">
    <property type="component" value="Unassembled WGS sequence"/>
</dbReference>
<feature type="region of interest" description="Disordered" evidence="1">
    <location>
        <begin position="789"/>
        <end position="813"/>
    </location>
</feature>
<feature type="compositionally biased region" description="Acidic residues" evidence="1">
    <location>
        <begin position="227"/>
        <end position="237"/>
    </location>
</feature>
<dbReference type="RefSeq" id="XP_060284791.1">
    <property type="nucleotide sequence ID" value="XM_060427629.1"/>
</dbReference>
<sequence length="870" mass="93432">MGPRKRAKPNPAEASSASLPTTMPSQPSTASQASSASTANATTSPGTPLPSQQDEPAHSGGSAQKPSQQVHKTRSWYGSWPRAPKSTASTQVARETILGGTTKPKATADFSRFDTKRATDSASLDSTTSLPNIPENGKDTEGGDQEDSGSAQDNASTVQANGEPPQPDVPVPDSGGGAMETDREQQPPPPTEPQRPSTSSGWLGWIWSPSTPGQPQPIAPEPTPAELENEADKEEAAEGVVSAPPAEPVTEPVPEPVAQASLQDQQQSARESSWFGFWPSRGTDQAAAPNTPASAAGSNQPAEPVSGPEDVVMEDAPPVQLPDPPPPKAGSTWAFWSRDSGPSSVRTPATQQEEGQLAVMGETSETHPRRSGSIAMKGAPPKEPPLKAADKDDQSKPATPLVKESSSKKSKRVRPQSMDIDERSPSRPSTPKSDSTSKAGPAKTPTSVKTAVPNLLLPSFGSTYRMKKNPSILKQLAQLAQLLLRSQQAPANHVFISNEPPRVKKALAIGIHGLFPANYLRPMIGQPTGTSIKFANHCAEAIRRWADSHGCETCEIEKVALEGEGRIAERVENLWKLLLNWIEHIRSADLIILACHSQGVPVTIMLLAKLIELGIVTNARIGVCAMAGVSLGPFPDYRSGMGILMGSAGELWEFSKPESEISKRLEESVKAVLNYGARITYIASMDDQLIPMESALYSPANHPYIYRSVFIDCRIHAPDFIANLVGFALKLRNLGVTDHGLIRELSVPLAGSLYSGEGHSRLYDDEQVYDLAVTHALETTDVTGARCEIQQRPTQQQQQQSGSNSSNSSSSSNNPYHLPWIMRGLLEEEFVRSELGAETADLLAQFDDWKPVTKALKDVKYRLEAVRSKL</sequence>
<feature type="region of interest" description="Disordered" evidence="1">
    <location>
        <begin position="1"/>
        <end position="450"/>
    </location>
</feature>
<dbReference type="AlphaFoldDB" id="A0AAJ0C1T3"/>
<feature type="compositionally biased region" description="Low complexity" evidence="1">
    <location>
        <begin position="795"/>
        <end position="813"/>
    </location>
</feature>
<proteinExistence type="predicted"/>
<feature type="compositionally biased region" description="Pro residues" evidence="1">
    <location>
        <begin position="319"/>
        <end position="328"/>
    </location>
</feature>
<feature type="compositionally biased region" description="Low complexity" evidence="1">
    <location>
        <begin position="256"/>
        <end position="269"/>
    </location>
</feature>
<organism evidence="3 4">
    <name type="scientific">Phialemonium atrogriseum</name>
    <dbReference type="NCBI Taxonomy" id="1093897"/>
    <lineage>
        <taxon>Eukaryota</taxon>
        <taxon>Fungi</taxon>
        <taxon>Dikarya</taxon>
        <taxon>Ascomycota</taxon>
        <taxon>Pezizomycotina</taxon>
        <taxon>Sordariomycetes</taxon>
        <taxon>Sordariomycetidae</taxon>
        <taxon>Cephalothecales</taxon>
        <taxon>Cephalothecaceae</taxon>
        <taxon>Phialemonium</taxon>
    </lineage>
</organism>
<feature type="compositionally biased region" description="Basic and acidic residues" evidence="1">
    <location>
        <begin position="384"/>
        <end position="395"/>
    </location>
</feature>
<feature type="compositionally biased region" description="Polar residues" evidence="1">
    <location>
        <begin position="340"/>
        <end position="354"/>
    </location>
</feature>
<feature type="compositionally biased region" description="Low complexity" evidence="1">
    <location>
        <begin position="286"/>
        <end position="299"/>
    </location>
</feature>
<evidence type="ECO:0000259" key="2">
    <source>
        <dbReference type="Pfam" id="PF26147"/>
    </source>
</evidence>
<protein>
    <recommendedName>
        <fullName evidence="2">YMC020W-like alpha/beta hydrolase domain-containing protein</fullName>
    </recommendedName>
</protein>
<dbReference type="PANTHER" id="PTHR47349">
    <property type="entry name" value="CHROMOSOME 8, WHOLE GENOME SHOTGUN SEQUENCE"/>
    <property type="match status" value="1"/>
</dbReference>
<name>A0AAJ0C1T3_9PEZI</name>
<evidence type="ECO:0000313" key="4">
    <source>
        <dbReference type="Proteomes" id="UP001244011"/>
    </source>
</evidence>
<feature type="compositionally biased region" description="Pro residues" evidence="1">
    <location>
        <begin position="212"/>
        <end position="223"/>
    </location>
</feature>
<reference evidence="3" key="1">
    <citation type="submission" date="2023-06" db="EMBL/GenBank/DDBJ databases">
        <title>Genome-scale phylogeny and comparative genomics of the fungal order Sordariales.</title>
        <authorList>
            <consortium name="Lawrence Berkeley National Laboratory"/>
            <person name="Hensen N."/>
            <person name="Bonometti L."/>
            <person name="Westerberg I."/>
            <person name="Brannstrom I.O."/>
            <person name="Guillou S."/>
            <person name="Cros-Aarteil S."/>
            <person name="Calhoun S."/>
            <person name="Haridas S."/>
            <person name="Kuo A."/>
            <person name="Mondo S."/>
            <person name="Pangilinan J."/>
            <person name="Riley R."/>
            <person name="Labutti K."/>
            <person name="Andreopoulos B."/>
            <person name="Lipzen A."/>
            <person name="Chen C."/>
            <person name="Yanf M."/>
            <person name="Daum C."/>
            <person name="Ng V."/>
            <person name="Clum A."/>
            <person name="Steindorff A."/>
            <person name="Ohm R."/>
            <person name="Martin F."/>
            <person name="Silar P."/>
            <person name="Natvig D."/>
            <person name="Lalanne C."/>
            <person name="Gautier V."/>
            <person name="Ament-Velasquez S.L."/>
            <person name="Kruys A."/>
            <person name="Hutchinson M.I."/>
            <person name="Powell A.J."/>
            <person name="Barry K."/>
            <person name="Miller A.N."/>
            <person name="Grigoriev I.V."/>
            <person name="Debuchy R."/>
            <person name="Gladieux P."/>
            <person name="Thoren M.H."/>
            <person name="Johannesson H."/>
        </authorList>
    </citation>
    <scope>NUCLEOTIDE SEQUENCE</scope>
    <source>
        <strain evidence="3">8032-3</strain>
    </source>
</reference>
<evidence type="ECO:0000256" key="1">
    <source>
        <dbReference type="SAM" id="MobiDB-lite"/>
    </source>
</evidence>
<dbReference type="EMBL" id="MU839005">
    <property type="protein sequence ID" value="KAK1768578.1"/>
    <property type="molecule type" value="Genomic_DNA"/>
</dbReference>
<feature type="compositionally biased region" description="Polar residues" evidence="1">
    <location>
        <begin position="13"/>
        <end position="23"/>
    </location>
</feature>
<keyword evidence="4" id="KW-1185">Reference proteome</keyword>
<feature type="compositionally biased region" description="Polar residues" evidence="1">
    <location>
        <begin position="426"/>
        <end position="449"/>
    </location>
</feature>
<comment type="caution">
    <text evidence="3">The sequence shown here is derived from an EMBL/GenBank/DDBJ whole genome shotgun (WGS) entry which is preliminary data.</text>
</comment>
<evidence type="ECO:0000313" key="3">
    <source>
        <dbReference type="EMBL" id="KAK1768578.1"/>
    </source>
</evidence>
<dbReference type="Pfam" id="PF26147">
    <property type="entry name" value="AB_HYDROLASE_YMC0-YMC35"/>
    <property type="match status" value="1"/>
</dbReference>
<feature type="domain" description="YMC020W-like alpha/beta hydrolase" evidence="2">
    <location>
        <begin position="457"/>
        <end position="829"/>
    </location>
</feature>
<feature type="compositionally biased region" description="Polar residues" evidence="1">
    <location>
        <begin position="61"/>
        <end position="70"/>
    </location>
</feature>
<dbReference type="PANTHER" id="PTHR47349:SF1">
    <property type="entry name" value="AER328WP"/>
    <property type="match status" value="1"/>
</dbReference>
<feature type="compositionally biased region" description="Low complexity" evidence="1">
    <location>
        <begin position="120"/>
        <end position="130"/>
    </location>
</feature>
<gene>
    <name evidence="3" type="ORF">QBC33DRAFT_535450</name>
</gene>
<accession>A0AAJ0C1T3</accession>
<dbReference type="InterPro" id="IPR058933">
    <property type="entry name" value="YMC020W-like_ab_hydrolase"/>
</dbReference>
<feature type="compositionally biased region" description="Polar residues" evidence="1">
    <location>
        <begin position="148"/>
        <end position="160"/>
    </location>
</feature>
<dbReference type="GeneID" id="85310816"/>
<dbReference type="InterPro" id="IPR058934">
    <property type="entry name" value="YMC020W-like"/>
</dbReference>